<evidence type="ECO:0000259" key="5">
    <source>
        <dbReference type="Pfam" id="PF02826"/>
    </source>
</evidence>
<proteinExistence type="inferred from homology"/>
<dbReference type="InterPro" id="IPR006139">
    <property type="entry name" value="D-isomer_2_OHA_DH_cat_dom"/>
</dbReference>
<dbReference type="InterPro" id="IPR036291">
    <property type="entry name" value="NAD(P)-bd_dom_sf"/>
</dbReference>
<keyword evidence="8" id="KW-1185">Reference proteome</keyword>
<gene>
    <name evidence="6" type="ORF">BN980_GECA10s01638g</name>
    <name evidence="7" type="ORF">DV451_001713</name>
</gene>
<dbReference type="Proteomes" id="UP000750522">
    <property type="component" value="Unassembled WGS sequence"/>
</dbReference>
<reference evidence="6 8" key="1">
    <citation type="submission" date="2014-03" db="EMBL/GenBank/DDBJ databases">
        <authorList>
            <person name="Casaregola S."/>
        </authorList>
    </citation>
    <scope>NUCLEOTIDE SEQUENCE [LARGE SCALE GENOMIC DNA]</scope>
    <source>
        <strain evidence="6 8">CLIB 918</strain>
    </source>
</reference>
<dbReference type="Pfam" id="PF00389">
    <property type="entry name" value="2-Hacid_dh"/>
    <property type="match status" value="1"/>
</dbReference>
<dbReference type="FunFam" id="3.40.50.720:FF:000026">
    <property type="entry name" value="Glyoxylate/hydroxypyruvate reductase B"/>
    <property type="match status" value="1"/>
</dbReference>
<dbReference type="EMBL" id="CCBN010000010">
    <property type="protein sequence ID" value="CDO55213.1"/>
    <property type="molecule type" value="Genomic_DNA"/>
</dbReference>
<dbReference type="PROSITE" id="PS00065">
    <property type="entry name" value="D_2_HYDROXYACID_DH_1"/>
    <property type="match status" value="1"/>
</dbReference>
<dbReference type="AlphaFoldDB" id="A0A0J9XEB9"/>
<dbReference type="SUPFAM" id="SSF52283">
    <property type="entry name" value="Formate/glycerate dehydrogenase catalytic domain-like"/>
    <property type="match status" value="1"/>
</dbReference>
<dbReference type="EMBL" id="QQZK01000027">
    <property type="protein sequence ID" value="KAF5102823.1"/>
    <property type="molecule type" value="Genomic_DNA"/>
</dbReference>
<dbReference type="CDD" id="cd12168">
    <property type="entry name" value="Mand_dh_like"/>
    <property type="match status" value="1"/>
</dbReference>
<dbReference type="InterPro" id="IPR050223">
    <property type="entry name" value="D-isomer_2-hydroxyacid_DH"/>
</dbReference>
<evidence type="ECO:0000256" key="3">
    <source>
        <dbReference type="RuleBase" id="RU003719"/>
    </source>
</evidence>
<protein>
    <submittedName>
        <fullName evidence="6">Similar to Saccharomyces cerevisiae YNL274C GOR1 Glyoxylate reductase</fullName>
    </submittedName>
</protein>
<dbReference type="Pfam" id="PF02826">
    <property type="entry name" value="2-Hacid_dh_C"/>
    <property type="match status" value="1"/>
</dbReference>
<dbReference type="GO" id="GO:0030267">
    <property type="term" value="F:glyoxylate reductase (NADPH) activity"/>
    <property type="evidence" value="ECO:0007669"/>
    <property type="project" value="TreeGrafter"/>
</dbReference>
<name>A0A0J9XEB9_GEOCN</name>
<feature type="domain" description="D-isomer specific 2-hydroxyacid dehydrogenase NAD-binding" evidence="5">
    <location>
        <begin position="123"/>
        <end position="297"/>
    </location>
</feature>
<reference evidence="7" key="2">
    <citation type="journal article" date="2020" name="Front. Microbiol.">
        <title>Phenotypic and Genetic Characterization of the Cheese Ripening Yeast Geotrichum candidum.</title>
        <authorList>
            <person name="Perkins V."/>
            <person name="Vignola S."/>
            <person name="Lessard M.H."/>
            <person name="Plante P.L."/>
            <person name="Corbeil J."/>
            <person name="Dugat-Bony E."/>
            <person name="Frenette M."/>
            <person name="Labrie S."/>
        </authorList>
    </citation>
    <scope>NUCLEOTIDE SEQUENCE</scope>
    <source>
        <strain evidence="7">LMA-70</strain>
    </source>
</reference>
<reference evidence="7" key="3">
    <citation type="submission" date="2020-01" db="EMBL/GenBank/DDBJ databases">
        <authorList>
            <person name="Perkins V."/>
            <person name="Lessard M.-H."/>
            <person name="Dugat-Bony E."/>
            <person name="Frenette M."/>
            <person name="Labrie S."/>
        </authorList>
    </citation>
    <scope>NUCLEOTIDE SEQUENCE</scope>
    <source>
        <strain evidence="7">LMA-70</strain>
    </source>
</reference>
<comment type="similarity">
    <text evidence="1 3">Belongs to the D-isomer specific 2-hydroxyacid dehydrogenase family.</text>
</comment>
<dbReference type="GO" id="GO:0016618">
    <property type="term" value="F:hydroxypyruvate reductase [NAD(P)H] activity"/>
    <property type="evidence" value="ECO:0007669"/>
    <property type="project" value="TreeGrafter"/>
</dbReference>
<dbReference type="InterPro" id="IPR006140">
    <property type="entry name" value="D-isomer_DH_NAD-bd"/>
</dbReference>
<evidence type="ECO:0000313" key="6">
    <source>
        <dbReference type="EMBL" id="CDO55213.1"/>
    </source>
</evidence>
<organism evidence="6 8">
    <name type="scientific">Geotrichum candidum</name>
    <name type="common">Oospora lactis</name>
    <name type="synonym">Dipodascus geotrichum</name>
    <dbReference type="NCBI Taxonomy" id="1173061"/>
    <lineage>
        <taxon>Eukaryota</taxon>
        <taxon>Fungi</taxon>
        <taxon>Dikarya</taxon>
        <taxon>Ascomycota</taxon>
        <taxon>Saccharomycotina</taxon>
        <taxon>Dipodascomycetes</taxon>
        <taxon>Dipodascales</taxon>
        <taxon>Dipodascaceae</taxon>
        <taxon>Geotrichum</taxon>
    </lineage>
</organism>
<accession>A0A0J9XEB9</accession>
<dbReference type="PANTHER" id="PTHR10996:SF257">
    <property type="entry name" value="GLYOXYLATE REDUCTASE 1"/>
    <property type="match status" value="1"/>
</dbReference>
<evidence type="ECO:0000256" key="1">
    <source>
        <dbReference type="ARBA" id="ARBA00005854"/>
    </source>
</evidence>
<dbReference type="GO" id="GO:0005829">
    <property type="term" value="C:cytosol"/>
    <property type="evidence" value="ECO:0007669"/>
    <property type="project" value="TreeGrafter"/>
</dbReference>
<evidence type="ECO:0000259" key="4">
    <source>
        <dbReference type="Pfam" id="PF00389"/>
    </source>
</evidence>
<dbReference type="PANTHER" id="PTHR10996">
    <property type="entry name" value="2-HYDROXYACID DEHYDROGENASE-RELATED"/>
    <property type="match status" value="1"/>
</dbReference>
<dbReference type="SUPFAM" id="SSF51735">
    <property type="entry name" value="NAD(P)-binding Rossmann-fold domains"/>
    <property type="match status" value="1"/>
</dbReference>
<dbReference type="OrthoDB" id="9991913at2759"/>
<comment type="caution">
    <text evidence="6">The sequence shown here is derived from an EMBL/GenBank/DDBJ whole genome shotgun (WGS) entry which is preliminary data.</text>
</comment>
<evidence type="ECO:0000256" key="2">
    <source>
        <dbReference type="ARBA" id="ARBA00023002"/>
    </source>
</evidence>
<dbReference type="GO" id="GO:0051287">
    <property type="term" value="F:NAD binding"/>
    <property type="evidence" value="ECO:0007669"/>
    <property type="project" value="InterPro"/>
</dbReference>
<dbReference type="STRING" id="1173061.A0A0J9XEB9"/>
<evidence type="ECO:0000313" key="7">
    <source>
        <dbReference type="EMBL" id="KAF5102823.1"/>
    </source>
</evidence>
<sequence length="335" mass="36425">MTASQKPKVLLVGTLHFAQAEWEALSDVAELLPLTSRDRTEFIADLHGKYSDIVALYRDFPSAEITGRFDEELSKHVPASLKYICGHGAGYDQIDVPFYTAKGIRISNTPSAVDDATADTHVYLILGALRSFSLGERTLREGKWLSGVGLAHDPRGKVVGIVGMGGIGRALRDRLAPFGFSKIIYYNRRRLSPELEAGAEYVASLDELYAQTDVLALNCPLNEATHHLINADSIAKMKDGVVITNTARGKVVDEEALAAALESGKVGAVGLDVFEHEPVVHPTLLSHPQALLLPHMGTHTQETRKIMEVLVIDNIRAGLTKGELLTLVPDQVGKF</sequence>
<evidence type="ECO:0000313" key="8">
    <source>
        <dbReference type="Proteomes" id="UP000242525"/>
    </source>
</evidence>
<dbReference type="InterPro" id="IPR029752">
    <property type="entry name" value="D-isomer_DH_CS1"/>
</dbReference>
<feature type="domain" description="D-isomer specific 2-hydroxyacid dehydrogenase catalytic" evidence="4">
    <location>
        <begin position="59"/>
        <end position="328"/>
    </location>
</feature>
<dbReference type="Gene3D" id="3.40.50.720">
    <property type="entry name" value="NAD(P)-binding Rossmann-like Domain"/>
    <property type="match status" value="2"/>
</dbReference>
<dbReference type="Proteomes" id="UP000242525">
    <property type="component" value="Unassembled WGS sequence"/>
</dbReference>
<keyword evidence="2 3" id="KW-0560">Oxidoreductase</keyword>